<dbReference type="EMBL" id="LWCA01001300">
    <property type="protein sequence ID" value="OAF65421.1"/>
    <property type="molecule type" value="Genomic_DNA"/>
</dbReference>
<reference evidence="1 2" key="1">
    <citation type="submission" date="2016-04" db="EMBL/GenBank/DDBJ databases">
        <title>The genome of Intoshia linei affirms orthonectids as highly simplified spiralians.</title>
        <authorList>
            <person name="Mikhailov K.V."/>
            <person name="Slusarev G.S."/>
            <person name="Nikitin M.A."/>
            <person name="Logacheva M.D."/>
            <person name="Penin A."/>
            <person name="Aleoshin V."/>
            <person name="Panchin Y.V."/>
        </authorList>
    </citation>
    <scope>NUCLEOTIDE SEQUENCE [LARGE SCALE GENOMIC DNA]</scope>
    <source>
        <strain evidence="1">Intl2013</strain>
        <tissue evidence="1">Whole animal</tissue>
    </source>
</reference>
<keyword evidence="2" id="KW-1185">Reference proteome</keyword>
<sequence>MMSYRSNEQLTTGMAPSKFLHGRTIKTLLNKELTELPFDQKDVDMIAK</sequence>
<dbReference type="Proteomes" id="UP000078046">
    <property type="component" value="Unassembled WGS sequence"/>
</dbReference>
<dbReference type="AlphaFoldDB" id="A0A177AVH7"/>
<dbReference type="OrthoDB" id="6514143at2759"/>
<comment type="caution">
    <text evidence="1">The sequence shown here is derived from an EMBL/GenBank/DDBJ whole genome shotgun (WGS) entry which is preliminary data.</text>
</comment>
<evidence type="ECO:0000313" key="1">
    <source>
        <dbReference type="EMBL" id="OAF65421.1"/>
    </source>
</evidence>
<evidence type="ECO:0000313" key="2">
    <source>
        <dbReference type="Proteomes" id="UP000078046"/>
    </source>
</evidence>
<organism evidence="1 2">
    <name type="scientific">Intoshia linei</name>
    <dbReference type="NCBI Taxonomy" id="1819745"/>
    <lineage>
        <taxon>Eukaryota</taxon>
        <taxon>Metazoa</taxon>
        <taxon>Spiralia</taxon>
        <taxon>Lophotrochozoa</taxon>
        <taxon>Mesozoa</taxon>
        <taxon>Orthonectida</taxon>
        <taxon>Rhopaluridae</taxon>
        <taxon>Intoshia</taxon>
    </lineage>
</organism>
<name>A0A177AVH7_9BILA</name>
<gene>
    <name evidence="1" type="ORF">A3Q56_06868</name>
</gene>
<proteinExistence type="predicted"/>
<protein>
    <submittedName>
        <fullName evidence="1">Uncharacterized protein</fullName>
    </submittedName>
</protein>
<accession>A0A177AVH7</accession>